<evidence type="ECO:0000256" key="1">
    <source>
        <dbReference type="SAM" id="MobiDB-lite"/>
    </source>
</evidence>
<reference evidence="2 3" key="1">
    <citation type="submission" date="2016-11" db="EMBL/GenBank/DDBJ databases">
        <title>The macronuclear genome of Stentor coeruleus: a giant cell with tiny introns.</title>
        <authorList>
            <person name="Slabodnick M."/>
            <person name="Ruby J.G."/>
            <person name="Reiff S.B."/>
            <person name="Swart E.C."/>
            <person name="Gosai S."/>
            <person name="Prabakaran S."/>
            <person name="Witkowska E."/>
            <person name="Larue G.E."/>
            <person name="Fisher S."/>
            <person name="Freeman R.M."/>
            <person name="Gunawardena J."/>
            <person name="Chu W."/>
            <person name="Stover N.A."/>
            <person name="Gregory B.D."/>
            <person name="Nowacki M."/>
            <person name="Derisi J."/>
            <person name="Roy S.W."/>
            <person name="Marshall W.F."/>
            <person name="Sood P."/>
        </authorList>
    </citation>
    <scope>NUCLEOTIDE SEQUENCE [LARGE SCALE GENOMIC DNA]</scope>
    <source>
        <strain evidence="2">WM001</strain>
    </source>
</reference>
<sequence length="828" mass="93478">MNPKPGDLVIQATKSDQTYAEVLPHIKTLVKTADMKICKPVISEIKKLIKDRKCTPMQKLLALNLFQECMMLKNIHFLTFAQSKILDRLSILAQKKKEDVFRDSNKTQDNLLASQAFIQNLLTYIQIWAQQYGRGASGEPTPYSQMYAQLSSKRIQHRWAQQYGRGTSGEPTAYSQMYAQLSSKVKFPQANPAPVKPIEKKREPPQQYHSVKPIEKKREPPQQYHQPEPKRASIRVSRTDKETLEYLENLLAIIEEIVNPHGDETGKELIANMMQIKPTLEMLLNSSISNDDFAQTEKLLALNDRVQKIVDIKPQSREERKTVHITLDSQAKTQEKRGSLHIEEEKLKSSTMPVRNEIKPQVEVKIPSNEPIKEESKRHATPPKASVNIFDNILDLDFEPITSPPSKTQFSTYHPSNPPFFASPGPDPFDFSSGFSQPNPPVIPNPPISSPVPNLTMSTNIPLQNNIPTPNLYMSGSYNNIQSSNLSNNLSEDTKIITDLKAEIASLQKSDIEKNEIIENLNKTILALKAKCESLESVVIKTKEILTAKEQECQEYHILKDQKPVEESDDFFGEILCSPRIGGFEQAIIPQEIHADNNDIFRYICSESLTVVHDCELFQLGVQLSNEDDEVKMSFYLGNKSVEALENIKVSIESTSAFDIVILESLTSEIQPNSQGEFDVSCRMKSFSSVYPRMSVKLISSNKAFSYSLKIPLSIGKYASPISLTPSSIWKEWDDMMFAGENTACKCTIARKYLPGILKFSDNILILKESDEKKIGKDKSMVVAKIGGLVVSMIHIKKVEGICEIEVRANDPQLRKNFMMLLVSHISD</sequence>
<dbReference type="InterPro" id="IPR013041">
    <property type="entry name" value="Clathrin_app_Ig-like_sf"/>
</dbReference>
<feature type="region of interest" description="Disordered" evidence="1">
    <location>
        <begin position="188"/>
        <end position="232"/>
    </location>
</feature>
<dbReference type="Gene3D" id="2.60.40.1230">
    <property type="match status" value="1"/>
</dbReference>
<evidence type="ECO:0000313" key="3">
    <source>
        <dbReference type="Proteomes" id="UP000187209"/>
    </source>
</evidence>
<dbReference type="Proteomes" id="UP000187209">
    <property type="component" value="Unassembled WGS sequence"/>
</dbReference>
<comment type="caution">
    <text evidence="2">The sequence shown here is derived from an EMBL/GenBank/DDBJ whole genome shotgun (WGS) entry which is preliminary data.</text>
</comment>
<accession>A0A1R2BM23</accession>
<evidence type="ECO:0008006" key="4">
    <source>
        <dbReference type="Google" id="ProtNLM"/>
    </source>
</evidence>
<gene>
    <name evidence="2" type="ORF">SteCoe_22489</name>
</gene>
<evidence type="ECO:0000313" key="2">
    <source>
        <dbReference type="EMBL" id="OMJ77822.1"/>
    </source>
</evidence>
<name>A0A1R2BM23_9CILI</name>
<protein>
    <recommendedName>
        <fullName evidence="4">VHS domain-containing protein</fullName>
    </recommendedName>
</protein>
<proteinExistence type="predicted"/>
<organism evidence="2 3">
    <name type="scientific">Stentor coeruleus</name>
    <dbReference type="NCBI Taxonomy" id="5963"/>
    <lineage>
        <taxon>Eukaryota</taxon>
        <taxon>Sar</taxon>
        <taxon>Alveolata</taxon>
        <taxon>Ciliophora</taxon>
        <taxon>Postciliodesmatophora</taxon>
        <taxon>Heterotrichea</taxon>
        <taxon>Heterotrichida</taxon>
        <taxon>Stentoridae</taxon>
        <taxon>Stentor</taxon>
    </lineage>
</organism>
<keyword evidence="3" id="KW-1185">Reference proteome</keyword>
<dbReference type="SUPFAM" id="SSF49348">
    <property type="entry name" value="Clathrin adaptor appendage domain"/>
    <property type="match status" value="1"/>
</dbReference>
<dbReference type="AlphaFoldDB" id="A0A1R2BM23"/>
<dbReference type="EMBL" id="MPUH01000554">
    <property type="protein sequence ID" value="OMJ77822.1"/>
    <property type="molecule type" value="Genomic_DNA"/>
</dbReference>